<dbReference type="InterPro" id="IPR025187">
    <property type="entry name" value="DUF4112"/>
</dbReference>
<evidence type="ECO:0000313" key="2">
    <source>
        <dbReference type="EMBL" id="MFK8294231.1"/>
    </source>
</evidence>
<dbReference type="PANTHER" id="PTHR35519">
    <property type="entry name" value="MEMBRANE PROTEINS"/>
    <property type="match status" value="1"/>
</dbReference>
<keyword evidence="1" id="KW-1133">Transmembrane helix</keyword>
<dbReference type="PANTHER" id="PTHR35519:SF2">
    <property type="entry name" value="PH DOMAIN PROTEIN"/>
    <property type="match status" value="1"/>
</dbReference>
<name>A0ABW8QCY7_9FLAO</name>
<evidence type="ECO:0000256" key="1">
    <source>
        <dbReference type="SAM" id="Phobius"/>
    </source>
</evidence>
<keyword evidence="3" id="KW-1185">Reference proteome</keyword>
<organism evidence="2 3">
    <name type="scientific">Capnocytophaga stomatis</name>
    <dbReference type="NCBI Taxonomy" id="1848904"/>
    <lineage>
        <taxon>Bacteria</taxon>
        <taxon>Pseudomonadati</taxon>
        <taxon>Bacteroidota</taxon>
        <taxon>Flavobacteriia</taxon>
        <taxon>Flavobacteriales</taxon>
        <taxon>Flavobacteriaceae</taxon>
        <taxon>Capnocytophaga</taxon>
    </lineage>
</organism>
<protein>
    <submittedName>
        <fullName evidence="2">DUF4112 domain-containing protein</fullName>
    </submittedName>
</protein>
<reference evidence="2 3" key="1">
    <citation type="journal article" date="2016" name="Sci. Rep.">
        <title>Whole genome sequencing identifies a novel species of the genus Capnocytophaga isolated from dog and cat bite wounds in humans.</title>
        <authorList>
            <person name="Zangenah S."/>
            <person name="Abbasi N."/>
            <person name="Andersson A.F."/>
            <person name="Bergman P."/>
        </authorList>
    </citation>
    <scope>NUCLEOTIDE SEQUENCE [LARGE SCALE GENOMIC DNA]</scope>
    <source>
        <strain evidence="2 3">W5</strain>
    </source>
</reference>
<dbReference type="Pfam" id="PF13430">
    <property type="entry name" value="DUF4112"/>
    <property type="match status" value="1"/>
</dbReference>
<keyword evidence="1" id="KW-0472">Membrane</keyword>
<accession>A0ABW8QCY7</accession>
<feature type="transmembrane region" description="Helical" evidence="1">
    <location>
        <begin position="37"/>
        <end position="58"/>
    </location>
</feature>
<gene>
    <name evidence="2" type="ORF">ACI76L_10590</name>
</gene>
<evidence type="ECO:0000313" key="3">
    <source>
        <dbReference type="Proteomes" id="UP001622370"/>
    </source>
</evidence>
<dbReference type="EMBL" id="JBJGWJ010000009">
    <property type="protein sequence ID" value="MFK8294231.1"/>
    <property type="molecule type" value="Genomic_DNA"/>
</dbReference>
<feature type="transmembrane region" description="Helical" evidence="1">
    <location>
        <begin position="130"/>
        <end position="159"/>
    </location>
</feature>
<dbReference type="Proteomes" id="UP001622370">
    <property type="component" value="Unassembled WGS sequence"/>
</dbReference>
<proteinExistence type="predicted"/>
<sequence>MNLEEKHKTRKELKKLEIEKSVHYQIIKNTKKWMDDYYLDGIIGLIPIVGDIATQFFSYSFLYVAAVKVKSYRLTMAILLNSLIDILIGLIPYAGTVLDFVHRSYKNNFELIVGFVNDDKKIIQQVNKRALWTTIGVFTVLILICLLIWLIITAFSGLYKWIFN</sequence>
<comment type="caution">
    <text evidence="2">The sequence shown here is derived from an EMBL/GenBank/DDBJ whole genome shotgun (WGS) entry which is preliminary data.</text>
</comment>
<feature type="transmembrane region" description="Helical" evidence="1">
    <location>
        <begin position="78"/>
        <end position="101"/>
    </location>
</feature>
<dbReference type="RefSeq" id="WP_405254741.1">
    <property type="nucleotide sequence ID" value="NZ_JBJGWE010000009.1"/>
</dbReference>
<keyword evidence="1" id="KW-0812">Transmembrane</keyword>